<dbReference type="EMBL" id="LSYV01000008">
    <property type="protein sequence ID" value="KXZ53361.1"/>
    <property type="molecule type" value="Genomic_DNA"/>
</dbReference>
<dbReference type="Gene3D" id="3.30.710.10">
    <property type="entry name" value="Potassium Channel Kv1.1, Chain A"/>
    <property type="match status" value="1"/>
</dbReference>
<dbReference type="SMART" id="SM00225">
    <property type="entry name" value="BTB"/>
    <property type="match status" value="1"/>
</dbReference>
<gene>
    <name evidence="5" type="ORF">GPECTOR_7g1257</name>
</gene>
<dbReference type="STRING" id="33097.A0A150GU66"/>
<dbReference type="PANTHER" id="PTHR46388:SF2">
    <property type="entry name" value="NHL REPEAT-CONTAINING PROTEIN 2"/>
    <property type="match status" value="1"/>
</dbReference>
<evidence type="ECO:0000313" key="5">
    <source>
        <dbReference type="EMBL" id="KXZ53361.1"/>
    </source>
</evidence>
<dbReference type="AlphaFoldDB" id="A0A150GU66"/>
<comment type="pathway">
    <text evidence="1">Protein modification; protein ubiquitination.</text>
</comment>
<feature type="region of interest" description="Disordered" evidence="3">
    <location>
        <begin position="189"/>
        <end position="240"/>
    </location>
</feature>
<evidence type="ECO:0000313" key="6">
    <source>
        <dbReference type="Proteomes" id="UP000075714"/>
    </source>
</evidence>
<protein>
    <recommendedName>
        <fullName evidence="4">BTB domain-containing protein</fullName>
    </recommendedName>
</protein>
<organism evidence="5 6">
    <name type="scientific">Gonium pectorale</name>
    <name type="common">Green alga</name>
    <dbReference type="NCBI Taxonomy" id="33097"/>
    <lineage>
        <taxon>Eukaryota</taxon>
        <taxon>Viridiplantae</taxon>
        <taxon>Chlorophyta</taxon>
        <taxon>core chlorophytes</taxon>
        <taxon>Chlorophyceae</taxon>
        <taxon>CS clade</taxon>
        <taxon>Chlamydomonadales</taxon>
        <taxon>Volvocaceae</taxon>
        <taxon>Gonium</taxon>
    </lineage>
</organism>
<dbReference type="Pfam" id="PF01436">
    <property type="entry name" value="NHL"/>
    <property type="match status" value="1"/>
</dbReference>
<reference evidence="6" key="1">
    <citation type="journal article" date="2016" name="Nat. Commun.">
        <title>The Gonium pectorale genome demonstrates co-option of cell cycle regulation during the evolution of multicellularity.</title>
        <authorList>
            <person name="Hanschen E.R."/>
            <person name="Marriage T.N."/>
            <person name="Ferris P.J."/>
            <person name="Hamaji T."/>
            <person name="Toyoda A."/>
            <person name="Fujiyama A."/>
            <person name="Neme R."/>
            <person name="Noguchi H."/>
            <person name="Minakuchi Y."/>
            <person name="Suzuki M."/>
            <person name="Kawai-Toyooka H."/>
            <person name="Smith D.R."/>
            <person name="Sparks H."/>
            <person name="Anderson J."/>
            <person name="Bakaric R."/>
            <person name="Luria V."/>
            <person name="Karger A."/>
            <person name="Kirschner M.W."/>
            <person name="Durand P.M."/>
            <person name="Michod R.E."/>
            <person name="Nozaki H."/>
            <person name="Olson B.J."/>
        </authorList>
    </citation>
    <scope>NUCLEOTIDE SEQUENCE [LARGE SCALE GENOMIC DNA]</scope>
    <source>
        <strain evidence="6">NIES-2863</strain>
    </source>
</reference>
<feature type="region of interest" description="Disordered" evidence="3">
    <location>
        <begin position="77"/>
        <end position="103"/>
    </location>
</feature>
<evidence type="ECO:0000256" key="2">
    <source>
        <dbReference type="ARBA" id="ARBA00022737"/>
    </source>
</evidence>
<name>A0A150GU66_GONPE</name>
<dbReference type="InterPro" id="IPR011042">
    <property type="entry name" value="6-blade_b-propeller_TolB-like"/>
</dbReference>
<dbReference type="Gene3D" id="2.120.10.30">
    <property type="entry name" value="TolB, C-terminal domain"/>
    <property type="match status" value="3"/>
</dbReference>
<dbReference type="PROSITE" id="PS50097">
    <property type="entry name" value="BTB"/>
    <property type="match status" value="1"/>
</dbReference>
<dbReference type="SUPFAM" id="SSF63829">
    <property type="entry name" value="Calcium-dependent phosphotriesterase"/>
    <property type="match status" value="1"/>
</dbReference>
<proteinExistence type="predicted"/>
<feature type="region of interest" description="Disordered" evidence="3">
    <location>
        <begin position="497"/>
        <end position="517"/>
    </location>
</feature>
<dbReference type="Proteomes" id="UP000075714">
    <property type="component" value="Unassembled WGS sequence"/>
</dbReference>
<dbReference type="InterPro" id="IPR011333">
    <property type="entry name" value="SKP1/BTB/POZ_sf"/>
</dbReference>
<sequence>MYFLLIIAFKAARAVQLDKEGGDDVPADRLQELIKIYREDLLSFDTLTDHLHGLQLQKCEIEEQMEVMESDVMAMAAHGGGGQGRARSSSRSSKRSKSKQLQEQLALPLSELRKIAFSVLHALRAMNAKGYALKPENVLPLTGARSSDRSSVYSGCGSGAGGHGGGYGGTVGAAGARLPAVSTLQIQISADGGPMSASRSRPRPPPTGEEAPSSAEALWEANGGGGGGSGGSGGSRCGSGGGEGGLSALQAPVGIAVDCGGVAYIADTGHCRVLRVVLDSGEAVVLAGGGGYGHRDGPGRKAKFASPMYLAIDHRDGSLVVSDQHCLRRVASDGFVTTIAGSTTPGHADGPASTARFYNLRGVAVDADGNVFAADSSNHCVSPGNAGFRDGAGSDARFRNPCGLAYNLQDSTLVVADSENNRLRRLDRERLVTTIAGDGLAGPPGPRHADDAPALAAHLNHPQGVAVDGDGNVLLCDLDNRCVRLVTPGGAISTLAGGPGAAGDDEAGPSTSTPASALATIGGGGAAGGAPSSFCDPQGIAVTHRGEVLVVECSANRVRLISARLHSPHTYLAATKSTFVADMNGLLARGEGADVTFLVGGEEMRAHKWLLAARCDAFGRMLGCGGGGGGEGGGFVESRSGVVEVRDCSAAAFREFLRYLYTDVLEFKGDVVLDVLLLGRKYMVGRVFQHCCSQVRRGLCGSNALALLSWADEHRVEELRPVVFSYVLQHLRHILRKYPASLTALEARPDLLMQLLVAQAAAEGGAAAAGRGGGAGGAGGAGAGGGAGSTTAAAVAAAAAAAAGGGGAAAMAAAVTGALGGGGAAGH</sequence>
<dbReference type="InterPro" id="IPR001258">
    <property type="entry name" value="NHL_repeat"/>
</dbReference>
<dbReference type="PANTHER" id="PTHR46388">
    <property type="entry name" value="NHL REPEAT-CONTAINING PROTEIN 2"/>
    <property type="match status" value="1"/>
</dbReference>
<feature type="domain" description="BTB" evidence="4">
    <location>
        <begin position="593"/>
        <end position="669"/>
    </location>
</feature>
<dbReference type="SUPFAM" id="SSF54695">
    <property type="entry name" value="POZ domain"/>
    <property type="match status" value="1"/>
</dbReference>
<comment type="caution">
    <text evidence="5">The sequence shown here is derived from an EMBL/GenBank/DDBJ whole genome shotgun (WGS) entry which is preliminary data.</text>
</comment>
<keyword evidence="2" id="KW-0677">Repeat</keyword>
<dbReference type="InterPro" id="IPR000210">
    <property type="entry name" value="BTB/POZ_dom"/>
</dbReference>
<feature type="compositionally biased region" description="Gly residues" evidence="3">
    <location>
        <begin position="222"/>
        <end position="240"/>
    </location>
</feature>
<dbReference type="CDD" id="cd18186">
    <property type="entry name" value="BTB_POZ_ZBTB_KLHL-like"/>
    <property type="match status" value="1"/>
</dbReference>
<dbReference type="OrthoDB" id="537554at2759"/>
<dbReference type="Pfam" id="PF00651">
    <property type="entry name" value="BTB"/>
    <property type="match status" value="1"/>
</dbReference>
<evidence type="ECO:0000256" key="1">
    <source>
        <dbReference type="ARBA" id="ARBA00004906"/>
    </source>
</evidence>
<keyword evidence="6" id="KW-1185">Reference proteome</keyword>
<evidence type="ECO:0000256" key="3">
    <source>
        <dbReference type="SAM" id="MobiDB-lite"/>
    </source>
</evidence>
<evidence type="ECO:0000259" key="4">
    <source>
        <dbReference type="PROSITE" id="PS50097"/>
    </source>
</evidence>
<accession>A0A150GU66</accession>